<accession>X1T5C4</accession>
<dbReference type="PROSITE" id="PS50076">
    <property type="entry name" value="DNAJ_2"/>
    <property type="match status" value="1"/>
</dbReference>
<dbReference type="InterPro" id="IPR036869">
    <property type="entry name" value="J_dom_sf"/>
</dbReference>
<dbReference type="AlphaFoldDB" id="X1T5C4"/>
<dbReference type="InterPro" id="IPR050817">
    <property type="entry name" value="DjlA_DnaK_co-chaperone"/>
</dbReference>
<dbReference type="Pfam" id="PF00226">
    <property type="entry name" value="DnaJ"/>
    <property type="match status" value="1"/>
</dbReference>
<dbReference type="SUPFAM" id="SSF46565">
    <property type="entry name" value="Chaperone J-domain"/>
    <property type="match status" value="1"/>
</dbReference>
<feature type="non-terminal residue" evidence="2">
    <location>
        <position position="1"/>
    </location>
</feature>
<evidence type="ECO:0000313" key="2">
    <source>
        <dbReference type="EMBL" id="GAI82810.1"/>
    </source>
</evidence>
<protein>
    <recommendedName>
        <fullName evidence="1">J domain-containing protein</fullName>
    </recommendedName>
</protein>
<gene>
    <name evidence="2" type="ORF">S12H4_12247</name>
</gene>
<dbReference type="PANTHER" id="PTHR24074">
    <property type="entry name" value="CO-CHAPERONE PROTEIN DJLA"/>
    <property type="match status" value="1"/>
</dbReference>
<dbReference type="SMART" id="SM00271">
    <property type="entry name" value="DnaJ"/>
    <property type="match status" value="1"/>
</dbReference>
<dbReference type="EMBL" id="BARW01005746">
    <property type="protein sequence ID" value="GAI82810.1"/>
    <property type="molecule type" value="Genomic_DNA"/>
</dbReference>
<dbReference type="PRINTS" id="PR00625">
    <property type="entry name" value="JDOMAIN"/>
</dbReference>
<reference evidence="2" key="1">
    <citation type="journal article" date="2014" name="Front. Microbiol.">
        <title>High frequency of phylogenetically diverse reductive dehalogenase-homologous genes in deep subseafloor sedimentary metagenomes.</title>
        <authorList>
            <person name="Kawai M."/>
            <person name="Futagami T."/>
            <person name="Toyoda A."/>
            <person name="Takaki Y."/>
            <person name="Nishi S."/>
            <person name="Hori S."/>
            <person name="Arai W."/>
            <person name="Tsubouchi T."/>
            <person name="Morono Y."/>
            <person name="Uchiyama I."/>
            <person name="Ito T."/>
            <person name="Fujiyama A."/>
            <person name="Inagaki F."/>
            <person name="Takami H."/>
        </authorList>
    </citation>
    <scope>NUCLEOTIDE SEQUENCE</scope>
    <source>
        <strain evidence="2">Expedition CK06-06</strain>
    </source>
</reference>
<feature type="domain" description="J" evidence="1">
    <location>
        <begin position="38"/>
        <end position="94"/>
    </location>
</feature>
<organism evidence="2">
    <name type="scientific">marine sediment metagenome</name>
    <dbReference type="NCBI Taxonomy" id="412755"/>
    <lineage>
        <taxon>unclassified sequences</taxon>
        <taxon>metagenomes</taxon>
        <taxon>ecological metagenomes</taxon>
    </lineage>
</organism>
<evidence type="ECO:0000259" key="1">
    <source>
        <dbReference type="PROSITE" id="PS50076"/>
    </source>
</evidence>
<dbReference type="InterPro" id="IPR001623">
    <property type="entry name" value="DnaJ_domain"/>
</dbReference>
<sequence length="94" mass="10549">TFSGKSISGWIQEVWERSQKTTIGQAAASMERAARAVDPYAILGLPSSASLEDVERRYRQLSNVYHPDKEGGYEGAMKLLNNAYEQIKRDKKAK</sequence>
<dbReference type="Gene3D" id="1.10.287.110">
    <property type="entry name" value="DnaJ domain"/>
    <property type="match status" value="1"/>
</dbReference>
<name>X1T5C4_9ZZZZ</name>
<dbReference type="CDD" id="cd06257">
    <property type="entry name" value="DnaJ"/>
    <property type="match status" value="1"/>
</dbReference>
<comment type="caution">
    <text evidence="2">The sequence shown here is derived from an EMBL/GenBank/DDBJ whole genome shotgun (WGS) entry which is preliminary data.</text>
</comment>
<proteinExistence type="predicted"/>